<reference evidence="3 4" key="1">
    <citation type="submission" date="2016-09" db="EMBL/GenBank/DDBJ databases">
        <authorList>
            <person name="Capua I."/>
            <person name="De Benedictis P."/>
            <person name="Joannis T."/>
            <person name="Lombin L.H."/>
            <person name="Cattoli G."/>
        </authorList>
    </citation>
    <scope>NUCLEOTIDE SEQUENCE [LARGE SCALE GENOMIC DNA]</scope>
    <source>
        <strain evidence="3 4">GluBS11</strain>
    </source>
</reference>
<evidence type="ECO:0000313" key="3">
    <source>
        <dbReference type="EMBL" id="SCP95474.1"/>
    </source>
</evidence>
<gene>
    <name evidence="3" type="ORF">SAMN05421730_1001595</name>
</gene>
<proteinExistence type="predicted"/>
<keyword evidence="2" id="KW-1133">Transmembrane helix</keyword>
<evidence type="ECO:0008006" key="5">
    <source>
        <dbReference type="Google" id="ProtNLM"/>
    </source>
</evidence>
<keyword evidence="2" id="KW-0812">Transmembrane</keyword>
<organism evidence="3 4">
    <name type="scientific">Anaerobium acetethylicum</name>
    <dbReference type="NCBI Taxonomy" id="1619234"/>
    <lineage>
        <taxon>Bacteria</taxon>
        <taxon>Bacillati</taxon>
        <taxon>Bacillota</taxon>
        <taxon>Clostridia</taxon>
        <taxon>Lachnospirales</taxon>
        <taxon>Lachnospiraceae</taxon>
        <taxon>Anaerobium</taxon>
    </lineage>
</organism>
<dbReference type="AlphaFoldDB" id="A0A1D3TPZ3"/>
<evidence type="ECO:0000313" key="4">
    <source>
        <dbReference type="Proteomes" id="UP000199315"/>
    </source>
</evidence>
<name>A0A1D3TPZ3_9FIRM</name>
<dbReference type="Pfam" id="PF12725">
    <property type="entry name" value="DUF3810"/>
    <property type="match status" value="1"/>
</dbReference>
<dbReference type="EMBL" id="FMKA01000001">
    <property type="protein sequence ID" value="SCP95474.1"/>
    <property type="molecule type" value="Genomic_DNA"/>
</dbReference>
<dbReference type="Proteomes" id="UP000199315">
    <property type="component" value="Unassembled WGS sequence"/>
</dbReference>
<accession>A0A1D3TPZ3</accession>
<feature type="compositionally biased region" description="Basic residues" evidence="1">
    <location>
        <begin position="1"/>
        <end position="14"/>
    </location>
</feature>
<dbReference type="InterPro" id="IPR024294">
    <property type="entry name" value="DUF3810"/>
</dbReference>
<feature type="transmembrane region" description="Helical" evidence="2">
    <location>
        <begin position="30"/>
        <end position="50"/>
    </location>
</feature>
<evidence type="ECO:0000256" key="2">
    <source>
        <dbReference type="SAM" id="Phobius"/>
    </source>
</evidence>
<sequence length="400" mass="44372">MDSRKNMKNRHTRRNTNSTQFQNENLKMEAVFIVSCLAAGVMLLLASRHIEGFAPWYTDRVYPLWLNTTGRIFSLFPFSAIEVLILGVTGYALFRLAGQPLLAAIRRGGRGRGRWTEPGGKKRRGIFKAGLNLLRAAAVLFLLFILNCGINYNRNTLSEETGIAAAAYTAEELELLCRELAEDVNHWSGKVARDSLGVCEVTCDIETAAVEAMHTAGEKYAALAGYCPRPKGLLLSEVLSYQQVSGIFSPFTIEANYNADMVPYNIPFTICHELSHAKGFMREDEANFIAYLACTSADHPEFQYSGALLAWIYSSNQLKKADPAAYDEVYGLLEEAAIADLEANSLFWNRYEGTVAEVSEKMNDGYLKANSQADGIASYDRMVELLVSYYFNQPSASSGL</sequence>
<dbReference type="STRING" id="1619234.SAMN05421730_1001595"/>
<feature type="transmembrane region" description="Helical" evidence="2">
    <location>
        <begin position="131"/>
        <end position="152"/>
    </location>
</feature>
<keyword evidence="2" id="KW-0472">Membrane</keyword>
<protein>
    <recommendedName>
        <fullName evidence="5">DUF3810 domain-containing protein</fullName>
    </recommendedName>
</protein>
<keyword evidence="4" id="KW-1185">Reference proteome</keyword>
<feature type="transmembrane region" description="Helical" evidence="2">
    <location>
        <begin position="70"/>
        <end position="94"/>
    </location>
</feature>
<feature type="region of interest" description="Disordered" evidence="1">
    <location>
        <begin position="1"/>
        <end position="20"/>
    </location>
</feature>
<evidence type="ECO:0000256" key="1">
    <source>
        <dbReference type="SAM" id="MobiDB-lite"/>
    </source>
</evidence>